<keyword evidence="3" id="KW-1185">Reference proteome</keyword>
<accession>A0A397W4Y4</accession>
<feature type="region of interest" description="Disordered" evidence="1">
    <location>
        <begin position="1"/>
        <end position="77"/>
    </location>
</feature>
<dbReference type="Proteomes" id="UP000266673">
    <property type="component" value="Unassembled WGS sequence"/>
</dbReference>
<evidence type="ECO:0000256" key="1">
    <source>
        <dbReference type="SAM" id="MobiDB-lite"/>
    </source>
</evidence>
<feature type="compositionally biased region" description="Basic residues" evidence="1">
    <location>
        <begin position="62"/>
        <end position="77"/>
    </location>
</feature>
<evidence type="ECO:0000313" key="3">
    <source>
        <dbReference type="Proteomes" id="UP000266673"/>
    </source>
</evidence>
<dbReference type="EMBL" id="QKWP01000030">
    <property type="protein sequence ID" value="RIB29734.1"/>
    <property type="molecule type" value="Genomic_DNA"/>
</dbReference>
<organism evidence="2 3">
    <name type="scientific">Gigaspora rosea</name>
    <dbReference type="NCBI Taxonomy" id="44941"/>
    <lineage>
        <taxon>Eukaryota</taxon>
        <taxon>Fungi</taxon>
        <taxon>Fungi incertae sedis</taxon>
        <taxon>Mucoromycota</taxon>
        <taxon>Glomeromycotina</taxon>
        <taxon>Glomeromycetes</taxon>
        <taxon>Diversisporales</taxon>
        <taxon>Gigasporaceae</taxon>
        <taxon>Gigaspora</taxon>
    </lineage>
</organism>
<sequence>MKTAKNHRRTYRKNLDEETRTYPPKNDTNYAPKHDEEEPPKGLQKSPMNRQRTYPPKNDKITHRKTTKNHQRTYRSH</sequence>
<name>A0A397W4Y4_9GLOM</name>
<gene>
    <name evidence="2" type="ORF">C2G38_2055963</name>
</gene>
<dbReference type="AlphaFoldDB" id="A0A397W4Y4"/>
<proteinExistence type="predicted"/>
<evidence type="ECO:0000313" key="2">
    <source>
        <dbReference type="EMBL" id="RIB29734.1"/>
    </source>
</evidence>
<comment type="caution">
    <text evidence="2">The sequence shown here is derived from an EMBL/GenBank/DDBJ whole genome shotgun (WGS) entry which is preliminary data.</text>
</comment>
<feature type="compositionally biased region" description="Basic residues" evidence="1">
    <location>
        <begin position="1"/>
        <end position="12"/>
    </location>
</feature>
<protein>
    <submittedName>
        <fullName evidence="2">Uncharacterized protein</fullName>
    </submittedName>
</protein>
<reference evidence="2 3" key="1">
    <citation type="submission" date="2018-06" db="EMBL/GenBank/DDBJ databases">
        <title>Comparative genomics reveals the genomic features of Rhizophagus irregularis, R. cerebriforme, R. diaphanum and Gigaspora rosea, and their symbiotic lifestyle signature.</title>
        <authorList>
            <person name="Morin E."/>
            <person name="San Clemente H."/>
            <person name="Chen E.C.H."/>
            <person name="De La Providencia I."/>
            <person name="Hainaut M."/>
            <person name="Kuo A."/>
            <person name="Kohler A."/>
            <person name="Murat C."/>
            <person name="Tang N."/>
            <person name="Roy S."/>
            <person name="Loubradou J."/>
            <person name="Henrissat B."/>
            <person name="Grigoriev I.V."/>
            <person name="Corradi N."/>
            <person name="Roux C."/>
            <person name="Martin F.M."/>
        </authorList>
    </citation>
    <scope>NUCLEOTIDE SEQUENCE [LARGE SCALE GENOMIC DNA]</scope>
    <source>
        <strain evidence="2 3">DAOM 194757</strain>
    </source>
</reference>